<keyword evidence="2" id="KW-1185">Reference proteome</keyword>
<organism evidence="1 2">
    <name type="scientific">Rhizobium aethiopicum</name>
    <dbReference type="NCBI Taxonomy" id="1138170"/>
    <lineage>
        <taxon>Bacteria</taxon>
        <taxon>Pseudomonadati</taxon>
        <taxon>Pseudomonadota</taxon>
        <taxon>Alphaproteobacteria</taxon>
        <taxon>Hyphomicrobiales</taxon>
        <taxon>Rhizobiaceae</taxon>
        <taxon>Rhizobium/Agrobacterium group</taxon>
        <taxon>Rhizobium</taxon>
    </lineage>
</organism>
<dbReference type="EMBL" id="JACIFV010000030">
    <property type="protein sequence ID" value="MBB4195386.1"/>
    <property type="molecule type" value="Genomic_DNA"/>
</dbReference>
<dbReference type="Proteomes" id="UP000524492">
    <property type="component" value="Unassembled WGS sequence"/>
</dbReference>
<dbReference type="RefSeq" id="WP_184459834.1">
    <property type="nucleotide sequence ID" value="NZ_JACIFV010000030.1"/>
</dbReference>
<reference evidence="1 2" key="1">
    <citation type="submission" date="2020-08" db="EMBL/GenBank/DDBJ databases">
        <title>Genomic Encyclopedia of Type Strains, Phase IV (KMG-V): Genome sequencing to study the core and pangenomes of soil and plant-associated prokaryotes.</title>
        <authorList>
            <person name="Whitman W."/>
        </authorList>
    </citation>
    <scope>NUCLEOTIDE SEQUENCE [LARGE SCALE GENOMIC DNA]</scope>
    <source>
        <strain evidence="1 2">SEMIA 4074</strain>
    </source>
</reference>
<name>A0A7W6VSC9_9HYPH</name>
<sequence length="47" mass="5046">MKLCAGGSQIIREAMAAETGGLEIKEFAINDRISETDLLFSGNDCEP</sequence>
<protein>
    <submittedName>
        <fullName evidence="1">Uncharacterized protein</fullName>
    </submittedName>
</protein>
<proteinExistence type="predicted"/>
<accession>A0A7W6VSC9</accession>
<gene>
    <name evidence="1" type="ORF">GGD53_005579</name>
</gene>
<dbReference type="AlphaFoldDB" id="A0A7W6VSC9"/>
<comment type="caution">
    <text evidence="1">The sequence shown here is derived from an EMBL/GenBank/DDBJ whole genome shotgun (WGS) entry which is preliminary data.</text>
</comment>
<evidence type="ECO:0000313" key="2">
    <source>
        <dbReference type="Proteomes" id="UP000524492"/>
    </source>
</evidence>
<evidence type="ECO:0000313" key="1">
    <source>
        <dbReference type="EMBL" id="MBB4195386.1"/>
    </source>
</evidence>